<sequence>MQDPKTFEKIFQHIKTKVGDIKGSGRRGQEKGLEGIVAKVEGLANAYKNGFKTSVDGWLEGIIGNGKPQWDRNYKPGLKAVTTWIKAYVQEQRNWKDENAVKEQVKNKIKDELSTEVTQKAQQQMDSVKNTITDNITAVKKVCEEFVKKLDEQITKNSIKSFANRIVNGIERGIGVSPCSADNPDSDLTTAVKYTLVALCVAVKTVADELQSLGIGKFGDILDQIKPTVDELHGQLDKATQNVSTPPTPGDGTAQAVDSKLGEVREMVEKDALVRKFNEQVKNELQTAVGQLPGAVDDFNTKAQEQIRAAATIVCKIQTNLTKYIA</sequence>
<protein>
    <submittedName>
        <fullName evidence="1">Extracellular matrix-binding ebh, putative</fullName>
    </submittedName>
</protein>
<dbReference type="AlphaFoldDB" id="A0A2H6KD33"/>
<name>A0A2H6KD33_9APIC</name>
<organism evidence="1 2">
    <name type="scientific">Babesia ovata</name>
    <dbReference type="NCBI Taxonomy" id="189622"/>
    <lineage>
        <taxon>Eukaryota</taxon>
        <taxon>Sar</taxon>
        <taxon>Alveolata</taxon>
        <taxon>Apicomplexa</taxon>
        <taxon>Aconoidasida</taxon>
        <taxon>Piroplasmida</taxon>
        <taxon>Babesiidae</taxon>
        <taxon>Babesia</taxon>
    </lineage>
</organism>
<dbReference type="Proteomes" id="UP000236319">
    <property type="component" value="Unassembled WGS sequence"/>
</dbReference>
<dbReference type="RefSeq" id="XP_028867145.1">
    <property type="nucleotide sequence ID" value="XM_029011312.1"/>
</dbReference>
<dbReference type="GeneID" id="39874672"/>
<comment type="caution">
    <text evidence="1">The sequence shown here is derived from an EMBL/GenBank/DDBJ whole genome shotgun (WGS) entry which is preliminary data.</text>
</comment>
<dbReference type="VEuPathDB" id="PiroplasmaDB:BOVATA_023950"/>
<evidence type="ECO:0000313" key="2">
    <source>
        <dbReference type="Proteomes" id="UP000236319"/>
    </source>
</evidence>
<evidence type="ECO:0000313" key="1">
    <source>
        <dbReference type="EMBL" id="GBE60902.1"/>
    </source>
</evidence>
<accession>A0A2H6KD33</accession>
<keyword evidence="2" id="KW-1185">Reference proteome</keyword>
<reference evidence="1 2" key="1">
    <citation type="journal article" date="2017" name="BMC Genomics">
        <title>Whole-genome assembly of Babesia ovata and comparative genomics between closely related pathogens.</title>
        <authorList>
            <person name="Yamagishi J."/>
            <person name="Asada M."/>
            <person name="Hakimi H."/>
            <person name="Tanaka T.Q."/>
            <person name="Sugimoto C."/>
            <person name="Kawazu S."/>
        </authorList>
    </citation>
    <scope>NUCLEOTIDE SEQUENCE [LARGE SCALE GENOMIC DNA]</scope>
    <source>
        <strain evidence="1 2">Miyake</strain>
    </source>
</reference>
<dbReference type="EMBL" id="BDSA01000002">
    <property type="protein sequence ID" value="GBE60902.1"/>
    <property type="molecule type" value="Genomic_DNA"/>
</dbReference>
<proteinExistence type="predicted"/>
<gene>
    <name evidence="1" type="ORF">BOVATA_023950</name>
</gene>